<dbReference type="Pfam" id="PF08447">
    <property type="entry name" value="PAS_3"/>
    <property type="match status" value="1"/>
</dbReference>
<dbReference type="PANTHER" id="PTHR47172">
    <property type="entry name" value="OS01G0976800 PROTEIN"/>
    <property type="match status" value="1"/>
</dbReference>
<dbReference type="NCBIfam" id="TIGR00229">
    <property type="entry name" value="sensory_box"/>
    <property type="match status" value="1"/>
</dbReference>
<keyword evidence="8" id="KW-0812">Transmembrane</keyword>
<organism evidence="11 12">
    <name type="scientific">Pleurostoma richardsiae</name>
    <dbReference type="NCBI Taxonomy" id="41990"/>
    <lineage>
        <taxon>Eukaryota</taxon>
        <taxon>Fungi</taxon>
        <taxon>Dikarya</taxon>
        <taxon>Ascomycota</taxon>
        <taxon>Pezizomycotina</taxon>
        <taxon>Sordariomycetes</taxon>
        <taxon>Sordariomycetidae</taxon>
        <taxon>Calosphaeriales</taxon>
        <taxon>Pleurostomataceae</taxon>
        <taxon>Pleurostoma</taxon>
    </lineage>
</organism>
<feature type="region of interest" description="Disordered" evidence="7">
    <location>
        <begin position="136"/>
        <end position="159"/>
    </location>
</feature>
<keyword evidence="4" id="KW-0805">Transcription regulation</keyword>
<dbReference type="PROSITE" id="PS50112">
    <property type="entry name" value="PAS"/>
    <property type="match status" value="1"/>
</dbReference>
<dbReference type="PROSITE" id="PS50114">
    <property type="entry name" value="GATA_ZN_FINGER_2"/>
    <property type="match status" value="1"/>
</dbReference>
<evidence type="ECO:0000256" key="4">
    <source>
        <dbReference type="ARBA" id="ARBA00023015"/>
    </source>
</evidence>
<dbReference type="AlphaFoldDB" id="A0AA38RLS6"/>
<dbReference type="Gene3D" id="3.30.450.20">
    <property type="entry name" value="PAS domain"/>
    <property type="match status" value="1"/>
</dbReference>
<reference evidence="11" key="1">
    <citation type="submission" date="2022-07" db="EMBL/GenBank/DDBJ databases">
        <title>Fungi with potential for degradation of polypropylene.</title>
        <authorList>
            <person name="Gostincar C."/>
        </authorList>
    </citation>
    <scope>NUCLEOTIDE SEQUENCE</scope>
    <source>
        <strain evidence="11">EXF-13308</strain>
    </source>
</reference>
<dbReference type="InterPro" id="IPR013088">
    <property type="entry name" value="Znf_NHR/GATA"/>
</dbReference>
<keyword evidence="5" id="KW-0804">Transcription</keyword>
<dbReference type="InterPro" id="IPR000679">
    <property type="entry name" value="Znf_GATA"/>
</dbReference>
<dbReference type="GO" id="GO:0008270">
    <property type="term" value="F:zinc ion binding"/>
    <property type="evidence" value="ECO:0007669"/>
    <property type="project" value="UniProtKB-KW"/>
</dbReference>
<dbReference type="Pfam" id="PF00320">
    <property type="entry name" value="GATA"/>
    <property type="match status" value="1"/>
</dbReference>
<evidence type="ECO:0000256" key="2">
    <source>
        <dbReference type="ARBA" id="ARBA00022771"/>
    </source>
</evidence>
<dbReference type="EMBL" id="JANBVO010000008">
    <property type="protein sequence ID" value="KAJ9150430.1"/>
    <property type="molecule type" value="Genomic_DNA"/>
</dbReference>
<gene>
    <name evidence="11" type="ORF">NKR23_g3883</name>
</gene>
<dbReference type="Proteomes" id="UP001174694">
    <property type="component" value="Unassembled WGS sequence"/>
</dbReference>
<comment type="caution">
    <text evidence="11">The sequence shown here is derived from an EMBL/GenBank/DDBJ whole genome shotgun (WGS) entry which is preliminary data.</text>
</comment>
<dbReference type="GO" id="GO:0006355">
    <property type="term" value="P:regulation of DNA-templated transcription"/>
    <property type="evidence" value="ECO:0007669"/>
    <property type="project" value="InterPro"/>
</dbReference>
<dbReference type="InterPro" id="IPR035965">
    <property type="entry name" value="PAS-like_dom_sf"/>
</dbReference>
<name>A0AA38RLS6_9PEZI</name>
<evidence type="ECO:0000313" key="11">
    <source>
        <dbReference type="EMBL" id="KAJ9150430.1"/>
    </source>
</evidence>
<dbReference type="CDD" id="cd00202">
    <property type="entry name" value="ZnF_GATA"/>
    <property type="match status" value="1"/>
</dbReference>
<dbReference type="PROSITE" id="PS00344">
    <property type="entry name" value="GATA_ZN_FINGER_1"/>
    <property type="match status" value="1"/>
</dbReference>
<evidence type="ECO:0000256" key="1">
    <source>
        <dbReference type="ARBA" id="ARBA00022723"/>
    </source>
</evidence>
<sequence length="536" mass="57401">MSHGQPLPQPDMFGFGALGMGVGAGVGVGMGVGMEDLDGVSTEIPSTIAAVPPGPAANAIAPPASQMGSDAQGMMPLMDNSLFAGFDHTLPMNLDSPDDMAAAGFNPILSGGMPNAPPAIIGTDAQIPTQAIASNPALEDPMPLPAATGSTQGPPSNLPGGTLTEFTKRRNWSAKVIEELKDLLQILDANGRIRQVSQSITALTGYTAEEVSERFLRDFIHPDDTGLFTAELNESIATGHPLRLFYRLRKKDGKYAIFEAVGHAHIAAARFAPNPNNQSPFCQAVFVMSRPYPTKNASLLDSFLEHKMENERLRRRIAELRKEEEDDVEQATRAWRQSQEGGRSDITPSEDNTATNANNIGAGSLFHQYSDHSSMPPAADQPLNIALTRENLEGVAAGSRTDSIRDKMARYEGTQADTIEMLTGLRYQEGERSRGITTGNASPTLIKGDAGIAIPVDRDPRTGEKKKKLKVAEEYVCTDCGTLDSPEWRKGPSGPKTLCNACGLRWAKKEKKKKNQKSVLGGGMSALPSLVDHSGN</sequence>
<dbReference type="InterPro" id="IPR000014">
    <property type="entry name" value="PAS"/>
</dbReference>
<dbReference type="InterPro" id="IPR013655">
    <property type="entry name" value="PAS_fold_3"/>
</dbReference>
<dbReference type="CDD" id="cd00130">
    <property type="entry name" value="PAS"/>
    <property type="match status" value="1"/>
</dbReference>
<feature type="region of interest" description="Disordered" evidence="7">
    <location>
        <begin position="322"/>
        <end position="367"/>
    </location>
</feature>
<evidence type="ECO:0000256" key="7">
    <source>
        <dbReference type="SAM" id="MobiDB-lite"/>
    </source>
</evidence>
<keyword evidence="8" id="KW-0472">Membrane</keyword>
<dbReference type="SUPFAM" id="SSF57716">
    <property type="entry name" value="Glucocorticoid receptor-like (DNA-binding domain)"/>
    <property type="match status" value="1"/>
</dbReference>
<keyword evidence="3" id="KW-0862">Zinc</keyword>
<dbReference type="PANTHER" id="PTHR47172:SF24">
    <property type="entry name" value="GATA ZINC FINGER DOMAIN-CONTAINING PROTEIN 14-RELATED"/>
    <property type="match status" value="1"/>
</dbReference>
<feature type="domain" description="PAS" evidence="9">
    <location>
        <begin position="169"/>
        <end position="239"/>
    </location>
</feature>
<protein>
    <recommendedName>
        <fullName evidence="13">White collar 2 protein</fullName>
    </recommendedName>
</protein>
<feature type="region of interest" description="Disordered" evidence="7">
    <location>
        <begin position="511"/>
        <end position="536"/>
    </location>
</feature>
<keyword evidence="1" id="KW-0479">Metal-binding</keyword>
<dbReference type="SMART" id="SM00091">
    <property type="entry name" value="PAS"/>
    <property type="match status" value="1"/>
</dbReference>
<proteinExistence type="predicted"/>
<dbReference type="SMART" id="SM00401">
    <property type="entry name" value="ZnF_GATA"/>
    <property type="match status" value="1"/>
</dbReference>
<dbReference type="Gene3D" id="3.30.50.10">
    <property type="entry name" value="Erythroid Transcription Factor GATA-1, subunit A"/>
    <property type="match status" value="1"/>
</dbReference>
<keyword evidence="2 6" id="KW-0863">Zinc-finger</keyword>
<accession>A0AA38RLS6</accession>
<evidence type="ECO:0000256" key="3">
    <source>
        <dbReference type="ARBA" id="ARBA00022833"/>
    </source>
</evidence>
<feature type="compositionally biased region" description="Polar residues" evidence="7">
    <location>
        <begin position="335"/>
        <end position="351"/>
    </location>
</feature>
<evidence type="ECO:0000256" key="5">
    <source>
        <dbReference type="ARBA" id="ARBA00023163"/>
    </source>
</evidence>
<dbReference type="SUPFAM" id="SSF55785">
    <property type="entry name" value="PYP-like sensor domain (PAS domain)"/>
    <property type="match status" value="1"/>
</dbReference>
<evidence type="ECO:0000313" key="12">
    <source>
        <dbReference type="Proteomes" id="UP001174694"/>
    </source>
</evidence>
<evidence type="ECO:0008006" key="13">
    <source>
        <dbReference type="Google" id="ProtNLM"/>
    </source>
</evidence>
<feature type="transmembrane region" description="Helical" evidence="8">
    <location>
        <begin position="12"/>
        <end position="34"/>
    </location>
</feature>
<evidence type="ECO:0000256" key="8">
    <source>
        <dbReference type="SAM" id="Phobius"/>
    </source>
</evidence>
<feature type="domain" description="GATA-type" evidence="10">
    <location>
        <begin position="471"/>
        <end position="504"/>
    </location>
</feature>
<keyword evidence="8" id="KW-1133">Transmembrane helix</keyword>
<evidence type="ECO:0000256" key="6">
    <source>
        <dbReference type="PROSITE-ProRule" id="PRU00094"/>
    </source>
</evidence>
<keyword evidence="12" id="KW-1185">Reference proteome</keyword>
<dbReference type="GO" id="GO:0043565">
    <property type="term" value="F:sequence-specific DNA binding"/>
    <property type="evidence" value="ECO:0007669"/>
    <property type="project" value="InterPro"/>
</dbReference>
<evidence type="ECO:0000259" key="9">
    <source>
        <dbReference type="PROSITE" id="PS50112"/>
    </source>
</evidence>
<evidence type="ECO:0000259" key="10">
    <source>
        <dbReference type="PROSITE" id="PS50114"/>
    </source>
</evidence>